<name>A0A4V1ITC3_9FUNG</name>
<dbReference type="EMBL" id="ML009830">
    <property type="protein sequence ID" value="RKO96557.1"/>
    <property type="molecule type" value="Genomic_DNA"/>
</dbReference>
<reference evidence="2" key="1">
    <citation type="journal article" date="2018" name="Nat. Microbiol.">
        <title>Leveraging single-cell genomics to expand the fungal tree of life.</title>
        <authorList>
            <person name="Ahrendt S.R."/>
            <person name="Quandt C.A."/>
            <person name="Ciobanu D."/>
            <person name="Clum A."/>
            <person name="Salamov A."/>
            <person name="Andreopoulos B."/>
            <person name="Cheng J.F."/>
            <person name="Woyke T."/>
            <person name="Pelin A."/>
            <person name="Henrissat B."/>
            <person name="Reynolds N.K."/>
            <person name="Benny G.L."/>
            <person name="Smith M.E."/>
            <person name="James T.Y."/>
            <person name="Grigoriev I.V."/>
        </authorList>
    </citation>
    <scope>NUCLEOTIDE SEQUENCE [LARGE SCALE GENOMIC DNA]</scope>
    <source>
        <strain evidence="2">ATCC 52028</strain>
    </source>
</reference>
<dbReference type="Proteomes" id="UP000268535">
    <property type="component" value="Unassembled WGS sequence"/>
</dbReference>
<evidence type="ECO:0000313" key="1">
    <source>
        <dbReference type="EMBL" id="RKO96557.1"/>
    </source>
</evidence>
<organism evidence="1 2">
    <name type="scientific">Caulochytrium protostelioides</name>
    <dbReference type="NCBI Taxonomy" id="1555241"/>
    <lineage>
        <taxon>Eukaryota</taxon>
        <taxon>Fungi</taxon>
        <taxon>Fungi incertae sedis</taxon>
        <taxon>Chytridiomycota</taxon>
        <taxon>Chytridiomycota incertae sedis</taxon>
        <taxon>Chytridiomycetes</taxon>
        <taxon>Caulochytriales</taxon>
        <taxon>Caulochytriaceae</taxon>
        <taxon>Caulochytrium</taxon>
    </lineage>
</organism>
<accession>A0A4V1ITC3</accession>
<evidence type="ECO:0000313" key="2">
    <source>
        <dbReference type="Proteomes" id="UP000268535"/>
    </source>
</evidence>
<gene>
    <name evidence="1" type="ORF">CAUPRSCDRAFT_11750</name>
</gene>
<proteinExistence type="predicted"/>
<sequence>MGRGGGMHPMGCAVAAAVAAAGSWKACRGRGVRAADSGEIGGSVRRQGEPEVREVRFHAIAEQVAVVGGERVRQGLDDLELHGREYGWQPAISTATSRPAASVPGALSALIR</sequence>
<protein>
    <submittedName>
        <fullName evidence="1">Uncharacterized protein</fullName>
    </submittedName>
</protein>
<dbReference type="AlphaFoldDB" id="A0A4V1ITC3"/>